<dbReference type="Proteomes" id="UP001241169">
    <property type="component" value="Unassembled WGS sequence"/>
</dbReference>
<organism evidence="2 3">
    <name type="scientific">Colletotrichum paranaense</name>
    <dbReference type="NCBI Taxonomy" id="1914294"/>
    <lineage>
        <taxon>Eukaryota</taxon>
        <taxon>Fungi</taxon>
        <taxon>Dikarya</taxon>
        <taxon>Ascomycota</taxon>
        <taxon>Pezizomycotina</taxon>
        <taxon>Sordariomycetes</taxon>
        <taxon>Hypocreomycetidae</taxon>
        <taxon>Glomerellales</taxon>
        <taxon>Glomerellaceae</taxon>
        <taxon>Colletotrichum</taxon>
        <taxon>Colletotrichum acutatum species complex</taxon>
    </lineage>
</organism>
<reference evidence="2 3" key="1">
    <citation type="submission" date="2016-10" db="EMBL/GenBank/DDBJ databases">
        <title>The genome sequence of Colletotrichum fioriniae PJ7.</title>
        <authorList>
            <person name="Baroncelli R."/>
        </authorList>
    </citation>
    <scope>NUCLEOTIDE SEQUENCE [LARGE SCALE GENOMIC DNA]</scope>
    <source>
        <strain evidence="2 3">IMI 384185</strain>
    </source>
</reference>
<accession>A0ABQ9T371</accession>
<sequence>PPAADDESTVRTTLKPQVKHLKGRQTTPPTGTNTKLPTPLLAEISSASSPYGTQTSDPEPFAASHMIMREAPESVMRIGLLEDEEESQGIADKQTLSLPTDIWASLCPHESRYIE</sequence>
<evidence type="ECO:0000256" key="1">
    <source>
        <dbReference type="SAM" id="MobiDB-lite"/>
    </source>
</evidence>
<protein>
    <submittedName>
        <fullName evidence="2">Uncharacterized protein</fullName>
    </submittedName>
</protein>
<gene>
    <name evidence="2" type="ORF">CPAR01_03436</name>
</gene>
<dbReference type="EMBL" id="MOPA01000002">
    <property type="protein sequence ID" value="KAK1545934.1"/>
    <property type="molecule type" value="Genomic_DNA"/>
</dbReference>
<name>A0ABQ9T371_9PEZI</name>
<proteinExistence type="predicted"/>
<feature type="non-terminal residue" evidence="2">
    <location>
        <position position="1"/>
    </location>
</feature>
<evidence type="ECO:0000313" key="2">
    <source>
        <dbReference type="EMBL" id="KAK1545934.1"/>
    </source>
</evidence>
<comment type="caution">
    <text evidence="2">The sequence shown here is derived from an EMBL/GenBank/DDBJ whole genome shotgun (WGS) entry which is preliminary data.</text>
</comment>
<feature type="region of interest" description="Disordered" evidence="1">
    <location>
        <begin position="1"/>
        <end position="62"/>
    </location>
</feature>
<feature type="compositionally biased region" description="Polar residues" evidence="1">
    <location>
        <begin position="45"/>
        <end position="57"/>
    </location>
</feature>
<feature type="compositionally biased region" description="Polar residues" evidence="1">
    <location>
        <begin position="24"/>
        <end position="36"/>
    </location>
</feature>
<evidence type="ECO:0000313" key="3">
    <source>
        <dbReference type="Proteomes" id="UP001241169"/>
    </source>
</evidence>
<dbReference type="GeneID" id="85371622"/>
<dbReference type="RefSeq" id="XP_060355051.1">
    <property type="nucleotide sequence ID" value="XM_060487723.1"/>
</dbReference>
<keyword evidence="3" id="KW-1185">Reference proteome</keyword>